<name>A0A4P2VHL5_9ARCH</name>
<feature type="transmembrane region" description="Helical" evidence="1">
    <location>
        <begin position="127"/>
        <end position="148"/>
    </location>
</feature>
<feature type="transmembrane region" description="Helical" evidence="1">
    <location>
        <begin position="12"/>
        <end position="31"/>
    </location>
</feature>
<dbReference type="EMBL" id="AP018732">
    <property type="protein sequence ID" value="BBE42702.1"/>
    <property type="molecule type" value="Genomic_DNA"/>
</dbReference>
<reference evidence="2 3" key="1">
    <citation type="journal article" date="2019" name="ISME J.">
        <title>Isolation and characterization of a thermophilic sulfur- and iron-reducing thaumarchaeote from a terrestrial acidic hot spring.</title>
        <authorList>
            <person name="Kato S."/>
            <person name="Itoh T."/>
            <person name="Yuki M."/>
            <person name="Nagamori M."/>
            <person name="Ohnishi M."/>
            <person name="Uematsu K."/>
            <person name="Suzuki K."/>
            <person name="Takashina T."/>
            <person name="Ohkuma M."/>
        </authorList>
    </citation>
    <scope>NUCLEOTIDE SEQUENCE [LARGE SCALE GENOMIC DNA]</scope>
    <source>
        <strain evidence="2 3">NAS-02</strain>
    </source>
</reference>
<evidence type="ECO:0000313" key="2">
    <source>
        <dbReference type="EMBL" id="BBE42702.1"/>
    </source>
</evidence>
<keyword evidence="1" id="KW-0472">Membrane</keyword>
<feature type="transmembrane region" description="Helical" evidence="1">
    <location>
        <begin position="43"/>
        <end position="66"/>
    </location>
</feature>
<keyword evidence="1" id="KW-1133">Transmembrane helix</keyword>
<organism evidence="2 3">
    <name type="scientific">Conexivisphaera calida</name>
    <dbReference type="NCBI Taxonomy" id="1874277"/>
    <lineage>
        <taxon>Archaea</taxon>
        <taxon>Nitrososphaerota</taxon>
        <taxon>Conexivisphaeria</taxon>
        <taxon>Conexivisphaerales</taxon>
        <taxon>Conexivisphaeraceae</taxon>
        <taxon>Conexivisphaera</taxon>
    </lineage>
</organism>
<keyword evidence="3" id="KW-1185">Reference proteome</keyword>
<dbReference type="InterPro" id="IPR042524">
    <property type="entry name" value="Presenilin_C"/>
</dbReference>
<evidence type="ECO:0000313" key="3">
    <source>
        <dbReference type="Proteomes" id="UP000509448"/>
    </source>
</evidence>
<feature type="transmembrane region" description="Helical" evidence="1">
    <location>
        <begin position="210"/>
        <end position="230"/>
    </location>
</feature>
<sequence length="253" mass="26404">MRSAERFPRLPAQAAYLAGIAGAGALLSGAVDRAYLAPQELIGVSYLPVYLVLAIALAAAAAYYVLRHYRSLRGFIDAYTVAVTFIAALAVCGYSYLCPSAGVALAVSAASAAGVAIGLRRASTRPASYTVAGLLVGVLLAMFIPYSWTPYVLLAFAAYDAFAVTRGPLRSIPQDMDLLMVDLGDVRVGLGDVAFYTFAASSLELFRGPAWALAGVLAIAAGAAATLLLLRRVDRPVPGLTIPLVICALLFLI</sequence>
<proteinExistence type="predicted"/>
<protein>
    <submittedName>
        <fullName evidence="2">Uncharacterized protein</fullName>
    </submittedName>
</protein>
<gene>
    <name evidence="2" type="ORF">NAS2_1314</name>
</gene>
<dbReference type="KEGG" id="ccai:NAS2_1314"/>
<feature type="transmembrane region" description="Helical" evidence="1">
    <location>
        <begin position="103"/>
        <end position="120"/>
    </location>
</feature>
<accession>A0A4P2VHL5</accession>
<dbReference type="RefSeq" id="WP_174448913.1">
    <property type="nucleotide sequence ID" value="NZ_AP018732.1"/>
</dbReference>
<dbReference type="Gene3D" id="1.10.472.100">
    <property type="entry name" value="Presenilin"/>
    <property type="match status" value="1"/>
</dbReference>
<dbReference type="AlphaFoldDB" id="A0A4P2VHL5"/>
<dbReference type="GeneID" id="55585128"/>
<evidence type="ECO:0000256" key="1">
    <source>
        <dbReference type="SAM" id="Phobius"/>
    </source>
</evidence>
<feature type="transmembrane region" description="Helical" evidence="1">
    <location>
        <begin position="78"/>
        <end position="97"/>
    </location>
</feature>
<keyword evidence="1" id="KW-0812">Transmembrane</keyword>
<dbReference type="Proteomes" id="UP000509448">
    <property type="component" value="Chromosome"/>
</dbReference>